<dbReference type="Proteomes" id="UP000189941">
    <property type="component" value="Unassembled WGS sequence"/>
</dbReference>
<reference evidence="3" key="1">
    <citation type="submission" date="2017-02" db="EMBL/GenBank/DDBJ databases">
        <authorList>
            <person name="Varghese N."/>
            <person name="Submissions S."/>
        </authorList>
    </citation>
    <scope>NUCLEOTIDE SEQUENCE [LARGE SCALE GENOMIC DNA]</scope>
    <source>
        <strain evidence="3">DSM 15739</strain>
    </source>
</reference>
<evidence type="ECO:0000313" key="2">
    <source>
        <dbReference type="EMBL" id="SJZ54910.1"/>
    </source>
</evidence>
<dbReference type="PANTHER" id="PTHR43649:SF12">
    <property type="entry name" value="DIACETYLCHITOBIOSE BINDING PROTEIN DASA"/>
    <property type="match status" value="1"/>
</dbReference>
<dbReference type="SUPFAM" id="SSF53850">
    <property type="entry name" value="Periplasmic binding protein-like II"/>
    <property type="match status" value="1"/>
</dbReference>
<keyword evidence="1" id="KW-0732">Signal</keyword>
<dbReference type="STRING" id="1121925.SAMN02746011_01105"/>
<dbReference type="EMBL" id="FUWO01000008">
    <property type="protein sequence ID" value="SJZ54910.1"/>
    <property type="molecule type" value="Genomic_DNA"/>
</dbReference>
<feature type="chain" id="PRO_5013137567" evidence="1">
    <location>
        <begin position="29"/>
        <end position="558"/>
    </location>
</feature>
<sequence length="558" mass="63489">MKKLNKLALSALTLLTTASVGGTLPVKAQEERHYTAFIANPGVEISENTRINDAFAEEFGWRVKVTWLTGQTAKERIGVMVAGGEYPDIVEPSDARNAMIDAGAFIPLEDYLDDYPNLKGILSDVQWEKIKADNDGHIYTIPQFAVREGNVDTLTEHNGEAFWIQKRILKWADYPEIKTLDEYFKLIEDYLAENPETDGQKNIGFEIISDDWRAFALENPPMFLAGHPNEGAAIVDAETKTAHVYDQIPEAKQYFQKLSEEYSKGIIDPETFTAKYDQYIAKLSSGRVLGMVDQGWNFGQAEDSLNSQGKEELTYAPLGLTLDPDVLPQYREGDVLSTQGGIGITVSAKDVEGILQMWDDMVSEKGMILRGWGVEGEDYLVDEDGMFYRTEEQWENWKNPDYVQQNGVPFGYMPQYKGLLPDGKNTVLPGEQPSEHRKTLSEIDKEILDAYGVENYNQMMRKQDPVEPWFPLYTARNKWTSSHPAGIAFQNMNDVKMQWLPKIIMDGPDSFEKNWEDYMNAYNAQVDVEAYESALTEEVQRRYDLEQELIKKAEENEN</sequence>
<dbReference type="Gene3D" id="3.40.190.10">
    <property type="entry name" value="Periplasmic binding protein-like II"/>
    <property type="match status" value="2"/>
</dbReference>
<dbReference type="PANTHER" id="PTHR43649">
    <property type="entry name" value="ARABINOSE-BINDING PROTEIN-RELATED"/>
    <property type="match status" value="1"/>
</dbReference>
<feature type="signal peptide" evidence="1">
    <location>
        <begin position="1"/>
        <end position="28"/>
    </location>
</feature>
<dbReference type="InterPro" id="IPR006059">
    <property type="entry name" value="SBP"/>
</dbReference>
<protein>
    <submittedName>
        <fullName evidence="2">Putative aldouronate transport system substrate-binding protein</fullName>
    </submittedName>
</protein>
<dbReference type="RefSeq" id="WP_078755860.1">
    <property type="nucleotide sequence ID" value="NZ_FUWO01000008.1"/>
</dbReference>
<dbReference type="OrthoDB" id="9787283at2"/>
<accession>A0A1T4LJK4</accession>
<keyword evidence="3" id="KW-1185">Reference proteome</keyword>
<proteinExistence type="predicted"/>
<evidence type="ECO:0000313" key="3">
    <source>
        <dbReference type="Proteomes" id="UP000189941"/>
    </source>
</evidence>
<organism evidence="2 3">
    <name type="scientific">Globicatella sulfidifaciens DSM 15739</name>
    <dbReference type="NCBI Taxonomy" id="1121925"/>
    <lineage>
        <taxon>Bacteria</taxon>
        <taxon>Bacillati</taxon>
        <taxon>Bacillota</taxon>
        <taxon>Bacilli</taxon>
        <taxon>Lactobacillales</taxon>
        <taxon>Aerococcaceae</taxon>
        <taxon>Globicatella</taxon>
    </lineage>
</organism>
<dbReference type="InterPro" id="IPR050490">
    <property type="entry name" value="Bact_solute-bd_prot1"/>
</dbReference>
<gene>
    <name evidence="2" type="ORF">SAMN02746011_01105</name>
</gene>
<name>A0A1T4LJK4_9LACT</name>
<evidence type="ECO:0000256" key="1">
    <source>
        <dbReference type="SAM" id="SignalP"/>
    </source>
</evidence>
<dbReference type="AlphaFoldDB" id="A0A1T4LJK4"/>
<dbReference type="Pfam" id="PF13416">
    <property type="entry name" value="SBP_bac_8"/>
    <property type="match status" value="1"/>
</dbReference>